<feature type="compositionally biased region" description="Acidic residues" evidence="1">
    <location>
        <begin position="359"/>
        <end position="380"/>
    </location>
</feature>
<keyword evidence="2" id="KW-0472">Membrane</keyword>
<feature type="transmembrane region" description="Helical" evidence="2">
    <location>
        <begin position="323"/>
        <end position="345"/>
    </location>
</feature>
<sequence>MSDEEVRVKPTPVQSKPTDPYGAPYSPSTKFNALPKRNTSIRTQSLDRRRSMDESYPRLSNFNTGGTVKRAKSRPASEASFSLGDEEDDALSSIHSLPFDPELSPMPLDDVGNSKLMLTRKWALTPKNLAIVIAAHLFCWTIASAVTISILGIGFGVVAHFSEAVSFAICVAIVIVVAPALTALSVAVQAIKYTWGWPWFIKLTILFAMFGWVFSALLGAAVFVAIGVITQTWPTWVIFALAVPTYIISTLAVFVAALSHWVLMRYLEARNDKDATERINATLTYIWMVSCNGAILLACFVGMTTAIAIVGELINVLIFNSQYPVVVGVVSCTLGVLAAALFIAYKGYRFFLGRKGEADGEEEDDDDIDEEAPAEADAVGEETVVLAE</sequence>
<dbReference type="EMBL" id="JAHDYR010000012">
    <property type="protein sequence ID" value="KAG9395140.1"/>
    <property type="molecule type" value="Genomic_DNA"/>
</dbReference>
<feature type="compositionally biased region" description="Polar residues" evidence="1">
    <location>
        <begin position="26"/>
        <end position="44"/>
    </location>
</feature>
<feature type="transmembrane region" description="Helical" evidence="2">
    <location>
        <begin position="236"/>
        <end position="263"/>
    </location>
</feature>
<proteinExistence type="predicted"/>
<feature type="region of interest" description="Disordered" evidence="1">
    <location>
        <begin position="358"/>
        <end position="388"/>
    </location>
</feature>
<reference evidence="3" key="1">
    <citation type="submission" date="2021-05" db="EMBL/GenBank/DDBJ databases">
        <title>A free-living protist that lacks canonical eukaryotic 1 DNA replication and segregation systems.</title>
        <authorList>
            <person name="Salas-Leiva D.E."/>
            <person name="Tromer E.C."/>
            <person name="Curtis B.A."/>
            <person name="Jerlstrom-Hultqvist J."/>
            <person name="Kolisko M."/>
            <person name="Yi Z."/>
            <person name="Salas-Leiva J.S."/>
            <person name="Gallot-Lavallee L."/>
            <person name="Kops G.J.P.L."/>
            <person name="Archibald J.M."/>
            <person name="Simpson A.G.B."/>
            <person name="Roger A.J."/>
        </authorList>
    </citation>
    <scope>NUCLEOTIDE SEQUENCE</scope>
    <source>
        <strain evidence="3">BICM</strain>
    </source>
</reference>
<feature type="region of interest" description="Disordered" evidence="1">
    <location>
        <begin position="1"/>
        <end position="85"/>
    </location>
</feature>
<accession>A0A8J6EAR1</accession>
<keyword evidence="2" id="KW-1133">Transmembrane helix</keyword>
<feature type="transmembrane region" description="Helical" evidence="2">
    <location>
        <begin position="284"/>
        <end position="311"/>
    </location>
</feature>
<evidence type="ECO:0000313" key="3">
    <source>
        <dbReference type="EMBL" id="KAG9395140.1"/>
    </source>
</evidence>
<name>A0A8J6EAR1_9EUKA</name>
<evidence type="ECO:0000313" key="4">
    <source>
        <dbReference type="Proteomes" id="UP000717585"/>
    </source>
</evidence>
<feature type="transmembrane region" description="Helical" evidence="2">
    <location>
        <begin position="203"/>
        <end position="230"/>
    </location>
</feature>
<evidence type="ECO:0000256" key="1">
    <source>
        <dbReference type="SAM" id="MobiDB-lite"/>
    </source>
</evidence>
<organism evidence="3 4">
    <name type="scientific">Carpediemonas membranifera</name>
    <dbReference type="NCBI Taxonomy" id="201153"/>
    <lineage>
        <taxon>Eukaryota</taxon>
        <taxon>Metamonada</taxon>
        <taxon>Carpediemonas-like organisms</taxon>
        <taxon>Carpediemonas</taxon>
    </lineage>
</organism>
<dbReference type="AlphaFoldDB" id="A0A8J6EAR1"/>
<gene>
    <name evidence="3" type="ORF">J8273_0359</name>
</gene>
<evidence type="ECO:0000256" key="2">
    <source>
        <dbReference type="SAM" id="Phobius"/>
    </source>
</evidence>
<protein>
    <submittedName>
        <fullName evidence="3">Uncharacterized protein</fullName>
    </submittedName>
</protein>
<keyword evidence="4" id="KW-1185">Reference proteome</keyword>
<feature type="compositionally biased region" description="Basic and acidic residues" evidence="1">
    <location>
        <begin position="45"/>
        <end position="56"/>
    </location>
</feature>
<feature type="transmembrane region" description="Helical" evidence="2">
    <location>
        <begin position="164"/>
        <end position="191"/>
    </location>
</feature>
<comment type="caution">
    <text evidence="3">The sequence shown here is derived from an EMBL/GenBank/DDBJ whole genome shotgun (WGS) entry which is preliminary data.</text>
</comment>
<dbReference type="Proteomes" id="UP000717585">
    <property type="component" value="Unassembled WGS sequence"/>
</dbReference>
<keyword evidence="2" id="KW-0812">Transmembrane</keyword>
<feature type="transmembrane region" description="Helical" evidence="2">
    <location>
        <begin position="129"/>
        <end position="158"/>
    </location>
</feature>